<evidence type="ECO:0000256" key="2">
    <source>
        <dbReference type="SAM" id="Phobius"/>
    </source>
</evidence>
<feature type="region of interest" description="Disordered" evidence="1">
    <location>
        <begin position="16"/>
        <end position="41"/>
    </location>
</feature>
<organism evidence="3">
    <name type="scientific">Mesocestoides corti</name>
    <name type="common">Flatworm</name>
    <dbReference type="NCBI Taxonomy" id="53468"/>
    <lineage>
        <taxon>Eukaryota</taxon>
        <taxon>Metazoa</taxon>
        <taxon>Spiralia</taxon>
        <taxon>Lophotrochozoa</taxon>
        <taxon>Platyhelminthes</taxon>
        <taxon>Cestoda</taxon>
        <taxon>Eucestoda</taxon>
        <taxon>Cyclophyllidea</taxon>
        <taxon>Mesocestoididae</taxon>
        <taxon>Mesocestoides</taxon>
    </lineage>
</organism>
<accession>A0A5K3FBF6</accession>
<keyword evidence="2" id="KW-1133">Transmembrane helix</keyword>
<dbReference type="WBParaSite" id="MCU_007072-RA">
    <property type="protein sequence ID" value="MCU_007072-RA"/>
    <property type="gene ID" value="MCU_007072"/>
</dbReference>
<protein>
    <submittedName>
        <fullName evidence="3">Ovule protein</fullName>
    </submittedName>
</protein>
<evidence type="ECO:0000256" key="1">
    <source>
        <dbReference type="SAM" id="MobiDB-lite"/>
    </source>
</evidence>
<dbReference type="AlphaFoldDB" id="A0A5K3FBF6"/>
<evidence type="ECO:0000313" key="3">
    <source>
        <dbReference type="WBParaSite" id="MCU_007072-RA"/>
    </source>
</evidence>
<proteinExistence type="predicted"/>
<keyword evidence="2" id="KW-0812">Transmembrane</keyword>
<sequence length="89" mass="10099">ERFCIDTYWAATVENQSSNRKETGTTEQISLTNHKPEPHIRRLPSESTTLATLFIISCTSFTTLLCNFVYTLKPIPGILKPRITPSAYH</sequence>
<keyword evidence="2" id="KW-0472">Membrane</keyword>
<name>A0A5K3FBF6_MESCO</name>
<reference evidence="3" key="1">
    <citation type="submission" date="2019-11" db="UniProtKB">
        <authorList>
            <consortium name="WormBaseParasite"/>
        </authorList>
    </citation>
    <scope>IDENTIFICATION</scope>
</reference>
<feature type="transmembrane region" description="Helical" evidence="2">
    <location>
        <begin position="50"/>
        <end position="72"/>
    </location>
</feature>